<dbReference type="EMBL" id="DAAXOJ010000003">
    <property type="protein sequence ID" value="HAG1890923.1"/>
    <property type="molecule type" value="Genomic_DNA"/>
</dbReference>
<accession>A0A759K949</accession>
<reference evidence="1" key="2">
    <citation type="submission" date="2020-02" db="EMBL/GenBank/DDBJ databases">
        <authorList>
            <consortium name="NCBI Pathogen Detection Project"/>
        </authorList>
    </citation>
    <scope>NUCLEOTIDE SEQUENCE</scope>
    <source>
        <strain evidence="1">MA.CK_94/00000542</strain>
    </source>
</reference>
<comment type="caution">
    <text evidence="1">The sequence shown here is derived from an EMBL/GenBank/DDBJ whole genome shotgun (WGS) entry which is preliminary data.</text>
</comment>
<protein>
    <submittedName>
        <fullName evidence="1">Uncharacterized protein</fullName>
    </submittedName>
</protein>
<dbReference type="AlphaFoldDB" id="A0A759K949"/>
<evidence type="ECO:0000313" key="1">
    <source>
        <dbReference type="EMBL" id="HAG1890923.1"/>
    </source>
</evidence>
<name>A0A759K949_SALER</name>
<gene>
    <name evidence="1" type="ORF">G8W59_002938</name>
</gene>
<proteinExistence type="predicted"/>
<sequence>MDIYSSIIKGEISFFYQRNQLNSEMNRILQHLLFPVIMFPLTAVAVDTEVTLKCDGRGTVSVVFAEYGLVTESWPPAFFETGTQKKDVHLSSGKPVAVWQFNNGDHIFQVKGTTGWFAKYRDDLPGTLRKCELLEQIVLQPENLPRNPYP</sequence>
<reference evidence="1" key="1">
    <citation type="journal article" date="2018" name="Genome Biol.">
        <title>SKESA: strategic k-mer extension for scrupulous assemblies.</title>
        <authorList>
            <person name="Souvorov A."/>
            <person name="Agarwala R."/>
            <person name="Lipman D.J."/>
        </authorList>
    </citation>
    <scope>NUCLEOTIDE SEQUENCE</scope>
    <source>
        <strain evidence="1">MA.CK_94/00000542</strain>
    </source>
</reference>
<organism evidence="1">
    <name type="scientific">Salmonella enterica</name>
    <name type="common">Salmonella choleraesuis</name>
    <dbReference type="NCBI Taxonomy" id="28901"/>
    <lineage>
        <taxon>Bacteria</taxon>
        <taxon>Pseudomonadati</taxon>
        <taxon>Pseudomonadota</taxon>
        <taxon>Gammaproteobacteria</taxon>
        <taxon>Enterobacterales</taxon>
        <taxon>Enterobacteriaceae</taxon>
        <taxon>Salmonella</taxon>
    </lineage>
</organism>